<protein>
    <submittedName>
        <fullName evidence="2">Uncharacterized protein</fullName>
    </submittedName>
</protein>
<gene>
    <name evidence="2" type="ORF">Vbra_19284</name>
</gene>
<feature type="compositionally biased region" description="Basic residues" evidence="1">
    <location>
        <begin position="758"/>
        <end position="767"/>
    </location>
</feature>
<proteinExistence type="predicted"/>
<dbReference type="EMBL" id="CDMY01000938">
    <property type="protein sequence ID" value="CEM37461.1"/>
    <property type="molecule type" value="Genomic_DNA"/>
</dbReference>
<reference evidence="2 3" key="1">
    <citation type="submission" date="2014-11" db="EMBL/GenBank/DDBJ databases">
        <authorList>
            <person name="Zhu J."/>
            <person name="Qi W."/>
            <person name="Song R."/>
        </authorList>
    </citation>
    <scope>NUCLEOTIDE SEQUENCE [LARGE SCALE GENOMIC DNA]</scope>
</reference>
<dbReference type="VEuPathDB" id="CryptoDB:Vbra_19284"/>
<organism evidence="2 3">
    <name type="scientific">Vitrella brassicaformis (strain CCMP3155)</name>
    <dbReference type="NCBI Taxonomy" id="1169540"/>
    <lineage>
        <taxon>Eukaryota</taxon>
        <taxon>Sar</taxon>
        <taxon>Alveolata</taxon>
        <taxon>Colpodellida</taxon>
        <taxon>Vitrellaceae</taxon>
        <taxon>Vitrella</taxon>
    </lineage>
</organism>
<feature type="compositionally biased region" description="Basic residues" evidence="1">
    <location>
        <begin position="677"/>
        <end position="689"/>
    </location>
</feature>
<feature type="compositionally biased region" description="Acidic residues" evidence="1">
    <location>
        <begin position="43"/>
        <end position="54"/>
    </location>
</feature>
<feature type="compositionally biased region" description="Basic and acidic residues" evidence="1">
    <location>
        <begin position="72"/>
        <end position="87"/>
    </location>
</feature>
<dbReference type="Proteomes" id="UP000041254">
    <property type="component" value="Unassembled WGS sequence"/>
</dbReference>
<feature type="compositionally biased region" description="Gly residues" evidence="1">
    <location>
        <begin position="768"/>
        <end position="788"/>
    </location>
</feature>
<feature type="compositionally biased region" description="Low complexity" evidence="1">
    <location>
        <begin position="131"/>
        <end position="156"/>
    </location>
</feature>
<feature type="region of interest" description="Disordered" evidence="1">
    <location>
        <begin position="1"/>
        <end position="227"/>
    </location>
</feature>
<accession>A0A0G4H1I4</accession>
<dbReference type="InParanoid" id="A0A0G4H1I4"/>
<dbReference type="AlphaFoldDB" id="A0A0G4H1I4"/>
<evidence type="ECO:0000313" key="2">
    <source>
        <dbReference type="EMBL" id="CEM37461.1"/>
    </source>
</evidence>
<name>A0A0G4H1I4_VITBC</name>
<feature type="compositionally biased region" description="Low complexity" evidence="1">
    <location>
        <begin position="8"/>
        <end position="18"/>
    </location>
</feature>
<feature type="compositionally biased region" description="Basic and acidic residues" evidence="1">
    <location>
        <begin position="105"/>
        <end position="116"/>
    </location>
</feature>
<sequence>MKKHQQPSSSSAAAAAGSKSRKQKAAASSDEDDDHWMDVSCAPDEDGDDKEDYSDMPGLEFDVGFGGASPADAERPKKLSKDFENKLKGVFAKQRPAPSNQSRQDQGHEPSDDAKRAAAMQFLRNMSPFMGLEELLHPSPLGEPSSPSSSAAAAAGPAPPKQACYDPTCTFCGKPRPDADDDEGDVTEDDTPSSGGARGAGGGKRAAGKGGRRKRDKGQVGGAEWQKTVEERGRDAVVSVLVALLTTAKGSVADEARLKGVIKKSLDTLIDLAFDEDAEYSPFAASEQRYPKYPGFATDPDINGDLLDKCADRVLASAWRPSYAKGSAADVYRSKRLVEAITGADTDGLDRLRKREAAFVDELLATDPKVPEPAVDAAAAAEVSGKTKRLKPQESQYVFELRKRQLFALMAEVRLNLLLAHKANKEEETKALSSREYEGQRAKATEAVLSIYRDVIAKQLPVVVEQMDSGEYDEHLQRLGYDAQTIAVAPRGKKATILVDFMTDAFIDCGEKWKKRLPFHAVSPRVIAESVYSTQEKVVQQAGPDRHFSCGETTDIPFVAVNKTMTDSEFIPPIHRLKSMELLVLASSKVLEMRRQIMAQFQDTLADPSVRDNPTSEALARIMLKQAKEKFAAIQAMHETRLKDKEDVAREVAGLPPLHAKQSAKERKAQLIERMRERQKRTNQKKGAHQQHQQQHQDGPAGEGPSPSSQVDKHHEEDQEEARRRDKELLLSLGDAVSDSDDGAGQQQQQQPATAAGGKKKKKRKNKGGGSGGGGKVEPSAAGGGGGVEAAEATEATPSAAAGGVDSAIPSAAADAADAHRPSSLGSSFRTEEGIEQSLDEGDWTYRSRRRGQHRQTAGEGSGNAADSQVQQSRASGSTSQTEGSSVPPPPADGHAEWHNGHLFYPVGEGIAPRQQEPPSGTSKSREQEYARQQRVIEQLQRQLDTLRQHAPNRMSGSVLETDDVSSLCTSAEQIRAEIDRLTALESKVLQRIGQIRAMQAGRR</sequence>
<evidence type="ECO:0000313" key="3">
    <source>
        <dbReference type="Proteomes" id="UP000041254"/>
    </source>
</evidence>
<feature type="compositionally biased region" description="Acidic residues" evidence="1">
    <location>
        <begin position="834"/>
        <end position="843"/>
    </location>
</feature>
<feature type="compositionally biased region" description="Basic and acidic residues" evidence="1">
    <location>
        <begin position="711"/>
        <end position="729"/>
    </location>
</feature>
<feature type="compositionally biased region" description="Basic residues" evidence="1">
    <location>
        <begin position="206"/>
        <end position="216"/>
    </location>
</feature>
<feature type="compositionally biased region" description="Gly residues" evidence="1">
    <location>
        <begin position="196"/>
        <end position="205"/>
    </location>
</feature>
<feature type="compositionally biased region" description="Acidic residues" evidence="1">
    <location>
        <begin position="179"/>
        <end position="191"/>
    </location>
</feature>
<feature type="compositionally biased region" description="Low complexity" evidence="1">
    <location>
        <begin position="730"/>
        <end position="757"/>
    </location>
</feature>
<feature type="region of interest" description="Disordered" evidence="1">
    <location>
        <begin position="676"/>
        <end position="933"/>
    </location>
</feature>
<feature type="compositionally biased region" description="Low complexity" evidence="1">
    <location>
        <begin position="789"/>
        <end position="804"/>
    </location>
</feature>
<evidence type="ECO:0000256" key="1">
    <source>
        <dbReference type="SAM" id="MobiDB-lite"/>
    </source>
</evidence>
<feature type="compositionally biased region" description="Polar residues" evidence="1">
    <location>
        <begin position="865"/>
        <end position="885"/>
    </location>
</feature>
<keyword evidence="3" id="KW-1185">Reference proteome</keyword>